<reference evidence="4 5" key="1">
    <citation type="submission" date="2022-07" db="EMBL/GenBank/DDBJ databases">
        <title>Photobacterium pectinilyticum sp. nov., a marine bacterium isolated from surface seawater of Qingdao offshore.</title>
        <authorList>
            <person name="Wang X."/>
        </authorList>
    </citation>
    <scope>NUCLEOTIDE SEQUENCE [LARGE SCALE GENOMIC DNA]</scope>
    <source>
        <strain evidence="4 5">ZSDE20</strain>
    </source>
</reference>
<dbReference type="Pfam" id="PF13290">
    <property type="entry name" value="CHB_HEX_C_1"/>
    <property type="match status" value="1"/>
</dbReference>
<dbReference type="InterPro" id="IPR004843">
    <property type="entry name" value="Calcineurin-like_PHP"/>
</dbReference>
<dbReference type="PANTHER" id="PTHR43143">
    <property type="entry name" value="METALLOPHOSPHOESTERASE, CALCINEURIN SUPERFAMILY"/>
    <property type="match status" value="1"/>
</dbReference>
<accession>A0ABT1MYX5</accession>
<dbReference type="InterPro" id="IPR029052">
    <property type="entry name" value="Metallo-depent_PP-like"/>
</dbReference>
<dbReference type="RefSeq" id="WP_255041305.1">
    <property type="nucleotide sequence ID" value="NZ_JANEYT010000010.1"/>
</dbReference>
<dbReference type="SUPFAM" id="SSF56300">
    <property type="entry name" value="Metallo-dependent phosphatases"/>
    <property type="match status" value="1"/>
</dbReference>
<feature type="region of interest" description="Disordered" evidence="1">
    <location>
        <begin position="33"/>
        <end position="52"/>
    </location>
</feature>
<dbReference type="Proteomes" id="UP001524460">
    <property type="component" value="Unassembled WGS sequence"/>
</dbReference>
<feature type="domain" description="Calcineurin-like phosphoesterase" evidence="2">
    <location>
        <begin position="172"/>
        <end position="340"/>
    </location>
</feature>
<organism evidence="4 5">
    <name type="scientific">Photobacterium pectinilyticum</name>
    <dbReference type="NCBI Taxonomy" id="2906793"/>
    <lineage>
        <taxon>Bacteria</taxon>
        <taxon>Pseudomonadati</taxon>
        <taxon>Pseudomonadota</taxon>
        <taxon>Gammaproteobacteria</taxon>
        <taxon>Vibrionales</taxon>
        <taxon>Vibrionaceae</taxon>
        <taxon>Photobacterium</taxon>
    </lineage>
</organism>
<proteinExistence type="predicted"/>
<keyword evidence="5" id="KW-1185">Reference proteome</keyword>
<dbReference type="Pfam" id="PF00149">
    <property type="entry name" value="Metallophos"/>
    <property type="match status" value="1"/>
</dbReference>
<gene>
    <name evidence="4" type="ORF">NHN17_06330</name>
</gene>
<evidence type="ECO:0000259" key="2">
    <source>
        <dbReference type="Pfam" id="PF00149"/>
    </source>
</evidence>
<comment type="caution">
    <text evidence="4">The sequence shown here is derived from an EMBL/GenBank/DDBJ whole genome shotgun (WGS) entry which is preliminary data.</text>
</comment>
<evidence type="ECO:0000256" key="1">
    <source>
        <dbReference type="SAM" id="MobiDB-lite"/>
    </source>
</evidence>
<dbReference type="PANTHER" id="PTHR43143:SF1">
    <property type="entry name" value="SERINE_THREONINE-PROTEIN PHOSPHATASE CPPED1"/>
    <property type="match status" value="1"/>
</dbReference>
<dbReference type="EMBL" id="JANEYT010000010">
    <property type="protein sequence ID" value="MCQ1057675.1"/>
    <property type="molecule type" value="Genomic_DNA"/>
</dbReference>
<evidence type="ECO:0000259" key="3">
    <source>
        <dbReference type="Pfam" id="PF13290"/>
    </source>
</evidence>
<dbReference type="PROSITE" id="PS51257">
    <property type="entry name" value="PROKAR_LIPOPROTEIN"/>
    <property type="match status" value="1"/>
</dbReference>
<evidence type="ECO:0000313" key="5">
    <source>
        <dbReference type="Proteomes" id="UP001524460"/>
    </source>
</evidence>
<dbReference type="Gene3D" id="3.60.21.10">
    <property type="match status" value="1"/>
</dbReference>
<dbReference type="InterPro" id="IPR051918">
    <property type="entry name" value="STPP_CPPED1"/>
</dbReference>
<protein>
    <submittedName>
        <fullName evidence="4">Metallophosphoesterase</fullName>
    </submittedName>
</protein>
<feature type="domain" description="GH29D-like beta-sandwich" evidence="3">
    <location>
        <begin position="60"/>
        <end position="125"/>
    </location>
</feature>
<name>A0ABT1MYX5_9GAMM</name>
<dbReference type="InterPro" id="IPR059177">
    <property type="entry name" value="GH29D-like_dom"/>
</dbReference>
<evidence type="ECO:0000313" key="4">
    <source>
        <dbReference type="EMBL" id="MCQ1057675.1"/>
    </source>
</evidence>
<sequence length="606" mass="68269">MKNKNFNNSRRNFFRTASGAIILGASATTLVGCGSSSSDNDDGDTGDNTPLLTPKVKQLSGRYIGAQTIYFEDVPENVEIRYTLDRFEPSRSDKLYNPAEGITLTESKTICARAFRDEEESEMVVHNYLVKTEEEPLFRMIAMSDTEFRNLYEPGVVTGWNSHFDVLQHYMPNPDLIINAGDLIADNDKTTGWTHSLLRNVFEQNMNRVGMIDTQVLLARGNHDAYTMDMVNNYPKSWFPIEDESENGGFYHTMVKNIHVIGYDSNLSNTHEAQNSFVEQALQDIKNSADYNGEPIIVQAHHPLPGGVCGGAWNGGNSIIRDILSKHPEVIHFSGHSHYPLTDDRSIFQDTFTHVNCASPSTYNWLDGSGGIHKDDHLRGYNYHPIWSLLLVEIYEDRVEFDRIAMAADPYFMVDVGRPDADYSDNELSPLSFRSAGALLGEAWTFQYRNEGLQQTVELDKYNQARLDVFKNTKFPFEHNINLTASDGVARLWFNNVRGHITAPQMYYIRVSKVNSEGNEGDRVFAQSILSDTQFVGTRQRFEGVPLHTNNTNLEYGVEYYLVLNPQDSASNWHDDSGVHAKFTLEGLEQGEFEVVLGGIAAATEA</sequence>